<comment type="caution">
    <text evidence="3">The sequence shown here is derived from an EMBL/GenBank/DDBJ whole genome shotgun (WGS) entry which is preliminary data.</text>
</comment>
<feature type="chain" id="PRO_5039149300" description="Fibronectin type-III domain-containing protein" evidence="1">
    <location>
        <begin position="23"/>
        <end position="498"/>
    </location>
</feature>
<dbReference type="PROSITE" id="PS50853">
    <property type="entry name" value="FN3"/>
    <property type="match status" value="1"/>
</dbReference>
<evidence type="ECO:0000259" key="2">
    <source>
        <dbReference type="PROSITE" id="PS50853"/>
    </source>
</evidence>
<evidence type="ECO:0000313" key="4">
    <source>
        <dbReference type="Proteomes" id="UP001055712"/>
    </source>
</evidence>
<reference evidence="3" key="1">
    <citation type="journal article" date="2019" name="Plant J.">
        <title>Chlorella vulgaris genome assembly and annotation reveals the molecular basis for metabolic acclimation to high light conditions.</title>
        <authorList>
            <person name="Cecchin M."/>
            <person name="Marcolungo L."/>
            <person name="Rossato M."/>
            <person name="Girolomoni L."/>
            <person name="Cosentino E."/>
            <person name="Cuine S."/>
            <person name="Li-Beisson Y."/>
            <person name="Delledonne M."/>
            <person name="Ballottari M."/>
        </authorList>
    </citation>
    <scope>NUCLEOTIDE SEQUENCE</scope>
    <source>
        <strain evidence="3">211/11P</strain>
    </source>
</reference>
<keyword evidence="1" id="KW-0732">Signal</keyword>
<dbReference type="InterPro" id="IPR003961">
    <property type="entry name" value="FN3_dom"/>
</dbReference>
<gene>
    <name evidence="3" type="ORF">D9Q98_006320</name>
</gene>
<dbReference type="SUPFAM" id="SSF49265">
    <property type="entry name" value="Fibronectin type III"/>
    <property type="match status" value="1"/>
</dbReference>
<reference evidence="3" key="2">
    <citation type="submission" date="2020-11" db="EMBL/GenBank/DDBJ databases">
        <authorList>
            <person name="Cecchin M."/>
            <person name="Marcolungo L."/>
            <person name="Rossato M."/>
            <person name="Girolomoni L."/>
            <person name="Cosentino E."/>
            <person name="Cuine S."/>
            <person name="Li-Beisson Y."/>
            <person name="Delledonne M."/>
            <person name="Ballottari M."/>
        </authorList>
    </citation>
    <scope>NUCLEOTIDE SEQUENCE</scope>
    <source>
        <strain evidence="3">211/11P</strain>
        <tissue evidence="3">Whole cell</tissue>
    </source>
</reference>
<dbReference type="EMBL" id="SIDB01000009">
    <property type="protein sequence ID" value="KAI3427928.1"/>
    <property type="molecule type" value="Genomic_DNA"/>
</dbReference>
<dbReference type="AlphaFoldDB" id="A0A9D4TK77"/>
<protein>
    <recommendedName>
        <fullName evidence="2">Fibronectin type-III domain-containing protein</fullName>
    </recommendedName>
</protein>
<evidence type="ECO:0000256" key="1">
    <source>
        <dbReference type="SAM" id="SignalP"/>
    </source>
</evidence>
<dbReference type="Proteomes" id="UP001055712">
    <property type="component" value="Unassembled WGS sequence"/>
</dbReference>
<feature type="signal peptide" evidence="1">
    <location>
        <begin position="1"/>
        <end position="22"/>
    </location>
</feature>
<organism evidence="3 4">
    <name type="scientific">Chlorella vulgaris</name>
    <name type="common">Green alga</name>
    <dbReference type="NCBI Taxonomy" id="3077"/>
    <lineage>
        <taxon>Eukaryota</taxon>
        <taxon>Viridiplantae</taxon>
        <taxon>Chlorophyta</taxon>
        <taxon>core chlorophytes</taxon>
        <taxon>Trebouxiophyceae</taxon>
        <taxon>Chlorellales</taxon>
        <taxon>Chlorellaceae</taxon>
        <taxon>Chlorella clade</taxon>
        <taxon>Chlorella</taxon>
    </lineage>
</organism>
<dbReference type="InterPro" id="IPR013783">
    <property type="entry name" value="Ig-like_fold"/>
</dbReference>
<dbReference type="InterPro" id="IPR036116">
    <property type="entry name" value="FN3_sf"/>
</dbReference>
<proteinExistence type="predicted"/>
<feature type="domain" description="Fibronectin type-III" evidence="2">
    <location>
        <begin position="218"/>
        <end position="323"/>
    </location>
</feature>
<keyword evidence="4" id="KW-1185">Reference proteome</keyword>
<evidence type="ECO:0000313" key="3">
    <source>
        <dbReference type="EMBL" id="KAI3427928.1"/>
    </source>
</evidence>
<dbReference type="Gene3D" id="2.60.40.10">
    <property type="entry name" value="Immunoglobulins"/>
    <property type="match status" value="1"/>
</dbReference>
<accession>A0A9D4TK77</accession>
<sequence length="498" mass="51270">MRSTAILLLAITCLACLTGAAAKTPVVTPGRKWITLVGRTGCVDSSGWLGITYCDEPDRATLYSVAGGVRSTFIMKAVKGNPADLLGVPSSFQILNRVGNCPKRSFLSSSTTCESSSLVPSSGGEWILERAPAVKGQPTVHGQFYIRSATRTGCTSRYLGVIKPLRDAPNCGSAKLGLYPKNAQTTGSNSTVLLVWNCTCCDGLVCAPTGSGDVCATAPSSPGIADVSVIPQAGGLFTIQVTLLQPADTGADGLGISAYTVDGTTTDPSKTNLTVTGTGAQLTLDLTSIACDTNYTFAVTATNAAGLSSVPVPLVSDLTTLLSSLTCPLLTLLDNTLSLSTSAVSTLLAPLGIDTSTYSAAVFTTPSSPSTINGLSLFQNPGDSVAVELYEANLLNQPTGSLLGSSTLTNSLTSAGFTTLSLPTPFQLAANKKYILVLKGTSAQPASLYLSLNGLLPTATNGFDFLGFMRSTDVPIVGRVWTADLVPFLFQLVGTVGN</sequence>
<dbReference type="NCBIfam" id="NF041539">
    <property type="entry name" value="choice_anch_R"/>
    <property type="match status" value="1"/>
</dbReference>
<name>A0A9D4TK77_CHLVU</name>